<feature type="domain" description="FAD-binding" evidence="4">
    <location>
        <begin position="8"/>
        <end position="362"/>
    </location>
</feature>
<dbReference type="AlphaFoldDB" id="A0A165FLC7"/>
<dbReference type="Gene3D" id="3.50.50.60">
    <property type="entry name" value="FAD/NAD(P)-binding domain"/>
    <property type="match status" value="1"/>
</dbReference>
<dbReference type="SUPFAM" id="SSF51905">
    <property type="entry name" value="FAD/NAD(P)-binding domain"/>
    <property type="match status" value="1"/>
</dbReference>
<dbReference type="PANTHER" id="PTHR46720:SF3">
    <property type="entry name" value="FAD-BINDING DOMAIN-CONTAINING PROTEIN-RELATED"/>
    <property type="match status" value="1"/>
</dbReference>
<evidence type="ECO:0000259" key="4">
    <source>
        <dbReference type="Pfam" id="PF01494"/>
    </source>
</evidence>
<dbReference type="GO" id="GO:0071949">
    <property type="term" value="F:FAD binding"/>
    <property type="evidence" value="ECO:0007669"/>
    <property type="project" value="InterPro"/>
</dbReference>
<proteinExistence type="predicted"/>
<gene>
    <name evidence="5" type="ORF">CALCODRAFT_434988</name>
</gene>
<dbReference type="PRINTS" id="PR00420">
    <property type="entry name" value="RNGMNOXGNASE"/>
</dbReference>
<dbReference type="SUPFAM" id="SSF54373">
    <property type="entry name" value="FAD-linked reductases, C-terminal domain"/>
    <property type="match status" value="1"/>
</dbReference>
<dbReference type="GO" id="GO:0044550">
    <property type="term" value="P:secondary metabolite biosynthetic process"/>
    <property type="evidence" value="ECO:0007669"/>
    <property type="project" value="TreeGrafter"/>
</dbReference>
<dbReference type="InterPro" id="IPR036188">
    <property type="entry name" value="FAD/NAD-bd_sf"/>
</dbReference>
<accession>A0A165FLC7</accession>
<dbReference type="InterPro" id="IPR051104">
    <property type="entry name" value="FAD_monoxygenase"/>
</dbReference>
<dbReference type="STRING" id="1353952.A0A165FLC7"/>
<dbReference type="InterPro" id="IPR002938">
    <property type="entry name" value="FAD-bd"/>
</dbReference>
<protein>
    <submittedName>
        <fullName evidence="5">Salicylate hydroxylase</fullName>
    </submittedName>
</protein>
<evidence type="ECO:0000313" key="6">
    <source>
        <dbReference type="Proteomes" id="UP000076842"/>
    </source>
</evidence>
<organism evidence="5 6">
    <name type="scientific">Calocera cornea HHB12733</name>
    <dbReference type="NCBI Taxonomy" id="1353952"/>
    <lineage>
        <taxon>Eukaryota</taxon>
        <taxon>Fungi</taxon>
        <taxon>Dikarya</taxon>
        <taxon>Basidiomycota</taxon>
        <taxon>Agaricomycotina</taxon>
        <taxon>Dacrymycetes</taxon>
        <taxon>Dacrymycetales</taxon>
        <taxon>Dacrymycetaceae</taxon>
        <taxon>Calocera</taxon>
    </lineage>
</organism>
<reference evidence="5 6" key="1">
    <citation type="journal article" date="2016" name="Mol. Biol. Evol.">
        <title>Comparative Genomics of Early-Diverging Mushroom-Forming Fungi Provides Insights into the Origins of Lignocellulose Decay Capabilities.</title>
        <authorList>
            <person name="Nagy L.G."/>
            <person name="Riley R."/>
            <person name="Tritt A."/>
            <person name="Adam C."/>
            <person name="Daum C."/>
            <person name="Floudas D."/>
            <person name="Sun H."/>
            <person name="Yadav J.S."/>
            <person name="Pangilinan J."/>
            <person name="Larsson K.H."/>
            <person name="Matsuura K."/>
            <person name="Barry K."/>
            <person name="Labutti K."/>
            <person name="Kuo R."/>
            <person name="Ohm R.A."/>
            <person name="Bhattacharya S.S."/>
            <person name="Shirouzu T."/>
            <person name="Yoshinaga Y."/>
            <person name="Martin F.M."/>
            <person name="Grigoriev I.V."/>
            <person name="Hibbett D.S."/>
        </authorList>
    </citation>
    <scope>NUCLEOTIDE SEQUENCE [LARGE SCALE GENOMIC DNA]</scope>
    <source>
        <strain evidence="5 6">HHB12733</strain>
    </source>
</reference>
<evidence type="ECO:0000313" key="5">
    <source>
        <dbReference type="EMBL" id="KZT56909.1"/>
    </source>
</evidence>
<dbReference type="InParanoid" id="A0A165FLC7"/>
<dbReference type="EMBL" id="KV423970">
    <property type="protein sequence ID" value="KZT56909.1"/>
    <property type="molecule type" value="Genomic_DNA"/>
</dbReference>
<evidence type="ECO:0000256" key="2">
    <source>
        <dbReference type="ARBA" id="ARBA00022827"/>
    </source>
</evidence>
<name>A0A165FLC7_9BASI</name>
<keyword evidence="3" id="KW-0560">Oxidoreductase</keyword>
<evidence type="ECO:0000256" key="3">
    <source>
        <dbReference type="ARBA" id="ARBA00023002"/>
    </source>
</evidence>
<sequence>MDQNAPRLKVAVVGGGSVGLTFAVRLAQLDRCEVYIFEGAPAFTEIGAGIEVGYNALKVYREMGLANEIHEFARDSSGGSSNVWFDVIFGDGRHGLKPIHTLRSPEDSTKLHRADLLSLLVSRLPTENVYFRKHLTGYEQLPSGGVKLHFRDGTTFEADVLVGSDGIKSTVRRVMYADTPESAEPTWSGTYAYRALIPISAAVSRLGEHTGRTPTFHIVQFPVSHGKYMNLVCFVSDFTLGRHPPWPHGGEWIQPSSARELLADYEGWMPAVREMLSGVGEVKRWGVFEVPLIGSFVDGSVALIGDAAHASTPHGGNGASQGIEDAHVLAHLLSHPLTTRSTVPCALRAYDAVRRARAQAWQEAAYATGLVYECCGSEGDREAEVVRALEGRMDWVWGVDVAEQVGRAVRAFEESLAA</sequence>
<evidence type="ECO:0000256" key="1">
    <source>
        <dbReference type="ARBA" id="ARBA00022630"/>
    </source>
</evidence>
<keyword evidence="2" id="KW-0274">FAD</keyword>
<keyword evidence="6" id="KW-1185">Reference proteome</keyword>
<dbReference type="Proteomes" id="UP000076842">
    <property type="component" value="Unassembled WGS sequence"/>
</dbReference>
<dbReference type="OrthoDB" id="417877at2759"/>
<dbReference type="PANTHER" id="PTHR46720">
    <property type="entry name" value="HYDROXYLASE, PUTATIVE (AFU_ORTHOLOGUE AFUA_3G01460)-RELATED"/>
    <property type="match status" value="1"/>
</dbReference>
<keyword evidence="1" id="KW-0285">Flavoprotein</keyword>
<dbReference type="GO" id="GO:0016491">
    <property type="term" value="F:oxidoreductase activity"/>
    <property type="evidence" value="ECO:0007669"/>
    <property type="project" value="UniProtKB-KW"/>
</dbReference>
<dbReference type="Pfam" id="PF01494">
    <property type="entry name" value="FAD_binding_3"/>
    <property type="match status" value="1"/>
</dbReference>